<dbReference type="RefSeq" id="WP_173072557.1">
    <property type="nucleotide sequence ID" value="NZ_CP041345.1"/>
</dbReference>
<reference evidence="2 3" key="1">
    <citation type="submission" date="2019-07" db="EMBL/GenBank/DDBJ databases">
        <title>Thalassofilum flectens gen. nov., sp. nov., a novel moderate thermophilic anaerobe from a shallow sea hot spring in Kunashir Island (Russia), representing a new family in the order Bacteroidales, and proposal of Thalassofilacea fam. nov.</title>
        <authorList>
            <person name="Kochetkova T.V."/>
            <person name="Podosokorskaya O.A."/>
            <person name="Novikov A."/>
            <person name="Elcheninov A.G."/>
            <person name="Toshchakov S.V."/>
            <person name="Kublanov I.V."/>
        </authorList>
    </citation>
    <scope>NUCLEOTIDE SEQUENCE [LARGE SCALE GENOMIC DNA]</scope>
    <source>
        <strain evidence="2 3">38-H</strain>
    </source>
</reference>
<feature type="signal peptide" evidence="1">
    <location>
        <begin position="1"/>
        <end position="19"/>
    </location>
</feature>
<evidence type="ECO:0000313" key="3">
    <source>
        <dbReference type="Proteomes" id="UP000500961"/>
    </source>
</evidence>
<dbReference type="KEGG" id="ttz:FHG85_01750"/>
<protein>
    <recommendedName>
        <fullName evidence="4">Porin family protein</fullName>
    </recommendedName>
</protein>
<dbReference type="EMBL" id="CP041345">
    <property type="protein sequence ID" value="QKG79039.1"/>
    <property type="molecule type" value="Genomic_DNA"/>
</dbReference>
<evidence type="ECO:0000313" key="2">
    <source>
        <dbReference type="EMBL" id="QKG79039.1"/>
    </source>
</evidence>
<dbReference type="Proteomes" id="UP000500961">
    <property type="component" value="Chromosome"/>
</dbReference>
<organism evidence="2 3">
    <name type="scientific">Tenuifilum thalassicum</name>
    <dbReference type="NCBI Taxonomy" id="2590900"/>
    <lineage>
        <taxon>Bacteria</taxon>
        <taxon>Pseudomonadati</taxon>
        <taxon>Bacteroidota</taxon>
        <taxon>Bacteroidia</taxon>
        <taxon>Bacteroidales</taxon>
        <taxon>Tenuifilaceae</taxon>
        <taxon>Tenuifilum</taxon>
    </lineage>
</organism>
<accession>A0A7D4BIU6</accession>
<name>A0A7D4BIU6_9BACT</name>
<evidence type="ECO:0000256" key="1">
    <source>
        <dbReference type="SAM" id="SignalP"/>
    </source>
</evidence>
<proteinExistence type="predicted"/>
<feature type="chain" id="PRO_5029752055" description="Porin family protein" evidence="1">
    <location>
        <begin position="20"/>
        <end position="180"/>
    </location>
</feature>
<dbReference type="AlphaFoldDB" id="A0A7D4BIU6"/>
<keyword evidence="1" id="KW-0732">Signal</keyword>
<keyword evidence="3" id="KW-1185">Reference proteome</keyword>
<sequence length="180" mass="19464">MKKKLLFLALILSINFSHAQVFNTGETLSHKAFSIGVEPVVLMNGSNDFMLFLHGGYGIKKGVDLCITGGLLGTNSYFGANLEFSMGRHISLAFGAHDFGNFGIDGTLNTSIGITRGVKLYAGLDSDLNFPKNGDTQLLVWLPIGVDIALRKNVSFLFESEIGLTDPAYNLIGGGLMFYF</sequence>
<evidence type="ECO:0008006" key="4">
    <source>
        <dbReference type="Google" id="ProtNLM"/>
    </source>
</evidence>
<gene>
    <name evidence="2" type="ORF">FHG85_01750</name>
</gene>